<dbReference type="InterPro" id="IPR027417">
    <property type="entry name" value="P-loop_NTPase"/>
</dbReference>
<keyword evidence="3" id="KW-1185">Reference proteome</keyword>
<accession>A0A812KQB4</accession>
<proteinExistence type="predicted"/>
<evidence type="ECO:0000313" key="3">
    <source>
        <dbReference type="Proteomes" id="UP000604046"/>
    </source>
</evidence>
<keyword evidence="1" id="KW-0812">Transmembrane</keyword>
<name>A0A812KQB4_9DINO</name>
<reference evidence="2" key="1">
    <citation type="submission" date="2021-02" db="EMBL/GenBank/DDBJ databases">
        <authorList>
            <person name="Dougan E. K."/>
            <person name="Rhodes N."/>
            <person name="Thang M."/>
            <person name="Chan C."/>
        </authorList>
    </citation>
    <scope>NUCLEOTIDE SEQUENCE</scope>
</reference>
<dbReference type="AlphaFoldDB" id="A0A812KQB4"/>
<dbReference type="SUPFAM" id="SSF52540">
    <property type="entry name" value="P-loop containing nucleoside triphosphate hydrolases"/>
    <property type="match status" value="1"/>
</dbReference>
<evidence type="ECO:0000313" key="2">
    <source>
        <dbReference type="EMBL" id="CAE7234384.1"/>
    </source>
</evidence>
<comment type="caution">
    <text evidence="2">The sequence shown here is derived from an EMBL/GenBank/DDBJ whole genome shotgun (WGS) entry which is preliminary data.</text>
</comment>
<evidence type="ECO:0000256" key="1">
    <source>
        <dbReference type="SAM" id="Phobius"/>
    </source>
</evidence>
<feature type="transmembrane region" description="Helical" evidence="1">
    <location>
        <begin position="45"/>
        <end position="65"/>
    </location>
</feature>
<organism evidence="2 3">
    <name type="scientific">Symbiodinium natans</name>
    <dbReference type="NCBI Taxonomy" id="878477"/>
    <lineage>
        <taxon>Eukaryota</taxon>
        <taxon>Sar</taxon>
        <taxon>Alveolata</taxon>
        <taxon>Dinophyceae</taxon>
        <taxon>Suessiales</taxon>
        <taxon>Symbiodiniaceae</taxon>
        <taxon>Symbiodinium</taxon>
    </lineage>
</organism>
<dbReference type="Proteomes" id="UP000604046">
    <property type="component" value="Unassembled WGS sequence"/>
</dbReference>
<gene>
    <name evidence="2" type="ORF">SNAT2548_LOCUS9891</name>
</gene>
<keyword evidence="1" id="KW-1133">Transmembrane helix</keyword>
<keyword evidence="1" id="KW-0472">Membrane</keyword>
<protein>
    <submittedName>
        <fullName evidence="2">Uncharacterized protein</fullName>
    </submittedName>
</protein>
<dbReference type="EMBL" id="CAJNDS010000791">
    <property type="protein sequence ID" value="CAE7234384.1"/>
    <property type="molecule type" value="Genomic_DNA"/>
</dbReference>
<sequence length="429" mass="48321">MLTDPHLAMSFVLSARHSCFNSQPARVGRPAMSPKSPLDLRDLCTVLSVAATVAIAIALPGIFIARRSRNPKDARHALDPKEHQIRQAVQKFMQPQEYPHGPLVERPVEKVIRDRIKKWSYGPTLLSGPYGSGKTWARQHALNGVRSVFVFNGLVRGENWLEEFYRELGVDGYWILHTTLRRVRDELLKHPDNLTKVPVIVVEIPRLPGTAAGVTRFVAGKADELSRKLQLAHVLVVATDEEACARLAFRQSYVSWRHIVVEDLTEEEAVSMLQLNGHQDAAQSVIDTCGRNVLDLSAACRWLAEGLPLVTVQEKLEWCATHRLWCLLSCYVERLDARIPVGRILLRKLLENKEIGDGTGISDSAMYSDMSQGFWPDEAMACINEAGAYAVVWHPVDRKYRFSSDFYWHLAASLCSTRDEFARAMRETG</sequence>